<dbReference type="AlphaFoldDB" id="W9NWV0"/>
<keyword evidence="1" id="KW-1133">Transmembrane helix</keyword>
<feature type="transmembrane region" description="Helical" evidence="1">
    <location>
        <begin position="771"/>
        <end position="792"/>
    </location>
</feature>
<feature type="transmembrane region" description="Helical" evidence="1">
    <location>
        <begin position="942"/>
        <end position="963"/>
    </location>
</feature>
<sequence>MDIFESAASYSPGLTFDRINMGDLNSSTFTQPWNVSIVNYNGTDHLWSKFAPPWVGTPNVRGTFDILESCIFTLIACVFTALHLDVIPNPTWQRLLLEKIKWVLLTIVVPEISLLTASNQIGCAWALKSKLKKIQKQQKSSISSPEADFEINLKYAYFIVMGGLRFDVNDILSIPDLDPSAEKLFKDPEPQNGRKPVRKAVRAGPPAIVALANKGHWIKVLEKDIDDKSKAGIFQKVLVLIQVLWMIMQCVCRFVFGLPLTLLEIHTMLHVIFAIIQYCYWIKKPLDVQEPIVVQPHGFEAELAIMLQKQFYSRMSYSLALFPSRQTPEQLPPQGPLGSQMRWIDQAASAEMKVGDVLPSGLALYRSDVLDALFPLEHIWGGQTLVKHKIGSRPKYAKHSFPLTTEFLRRWDIILSKYPDEQRENLAETSMRIRQHRCDEDGILDVPEREKRILLLVRLDEFRQELQLNCERYFWEGRSFFSLDLAPHFETQGSLSKYRPMWKFWRYDKITLIAAGLSIKNLFIPSLFVVDIMDVIGLWVLFVEYHVVDYECRESVRNGTFDTDQTAFLPTETQVQVNNSMATVRIQDVENHHEASPLLGSDAETINIPPQRKRRIIQLLCAFAFTLMLADGLQAAGLLQIYESAICNDYYKTHYLEVSKHDRCRIQPVQKELALCTVPYGLLAERIGRRRVLILSGTAIFASLAWVMAMCYWRFAPIRWVLFSGVFLFIGGGDAVASSVVHAMVTDVTDRAERFFGPAISVPLMEKGHSWTVLVLAEIIIFSVTFILPLFIPETLHLRNKNLARMVGLCQQDEACAPTGFYHIGASRQHLDIKPIMPLATCRPRTPDLCPRALHCHRSIYSLARYSLSYARGKILLSLFQGAQGLLVLVLLPLLTRLIAKPRGWTDWARDRRYVISSISLISFGLLVIGFAPALAIEASGLIFVALGSCTTGLFMSLLGGVVRPNEISTVYSAALTLSMVSRSVVAPVMSVLLVKGMELGRVWMGLPFVLMAAMMTAVTAASGFISPGKVDRESVGQEQGFEYDLVNQRICIPGEMILGIM</sequence>
<accession>W9NWV0</accession>
<reference evidence="2" key="1">
    <citation type="submission" date="2011-10" db="EMBL/GenBank/DDBJ databases">
        <title>The Genome Sequence of Fusarium oxysporum HDV247.</title>
        <authorList>
            <consortium name="The Broad Institute Genome Sequencing Platform"/>
            <person name="Ma L.-J."/>
            <person name="Gale L.R."/>
            <person name="Schwartz D.C."/>
            <person name="Zhou S."/>
            <person name="Corby-Kistler H."/>
            <person name="Young S.K."/>
            <person name="Zeng Q."/>
            <person name="Gargeya S."/>
            <person name="Fitzgerald M."/>
            <person name="Haas B."/>
            <person name="Abouelleil A."/>
            <person name="Alvarado L."/>
            <person name="Arachchi H.M."/>
            <person name="Berlin A."/>
            <person name="Brown A."/>
            <person name="Chapman S.B."/>
            <person name="Chen Z."/>
            <person name="Dunbar C."/>
            <person name="Freedman E."/>
            <person name="Gearin G."/>
            <person name="Goldberg J."/>
            <person name="Griggs A."/>
            <person name="Gujja S."/>
            <person name="Heiman D."/>
            <person name="Howarth C."/>
            <person name="Larson L."/>
            <person name="Lui A."/>
            <person name="MacDonald P.J.P."/>
            <person name="Montmayeur A."/>
            <person name="Murphy C."/>
            <person name="Neiman D."/>
            <person name="Pearson M."/>
            <person name="Priest M."/>
            <person name="Roberts A."/>
            <person name="Saif S."/>
            <person name="Shea T."/>
            <person name="Shenoy N."/>
            <person name="Sisk P."/>
            <person name="Stolte C."/>
            <person name="Sykes S."/>
            <person name="Wortman J."/>
            <person name="Nusbaum C."/>
            <person name="Birren B."/>
        </authorList>
    </citation>
    <scope>NUCLEOTIDE SEQUENCE [LARGE SCALE GENOMIC DNA]</scope>
    <source>
        <strain evidence="2">HDV247</strain>
    </source>
</reference>
<dbReference type="Gene3D" id="1.20.1250.20">
    <property type="entry name" value="MFS general substrate transporter like domains"/>
    <property type="match status" value="1"/>
</dbReference>
<feature type="transmembrane region" description="Helical" evidence="1">
    <location>
        <begin position="875"/>
        <end position="895"/>
    </location>
</feature>
<dbReference type="PANTHER" id="PTHR35043:SF7">
    <property type="entry name" value="TRANSCRIPTION FACTOR DOMAIN-CONTAINING PROTEIN"/>
    <property type="match status" value="1"/>
</dbReference>
<organism evidence="2">
    <name type="scientific">Fusarium oxysporum f. sp. pisi HDV247</name>
    <dbReference type="NCBI Taxonomy" id="1080344"/>
    <lineage>
        <taxon>Eukaryota</taxon>
        <taxon>Fungi</taxon>
        <taxon>Dikarya</taxon>
        <taxon>Ascomycota</taxon>
        <taxon>Pezizomycotina</taxon>
        <taxon>Sordariomycetes</taxon>
        <taxon>Hypocreomycetidae</taxon>
        <taxon>Hypocreales</taxon>
        <taxon>Nectriaceae</taxon>
        <taxon>Fusarium</taxon>
        <taxon>Fusarium oxysporum species complex</taxon>
    </lineage>
</organism>
<feature type="transmembrane region" description="Helical" evidence="1">
    <location>
        <begin position="975"/>
        <end position="995"/>
    </location>
</feature>
<feature type="transmembrane region" description="Helical" evidence="1">
    <location>
        <begin position="720"/>
        <end position="745"/>
    </location>
</feature>
<feature type="transmembrane region" description="Helical" evidence="1">
    <location>
        <begin position="915"/>
        <end position="935"/>
    </location>
</feature>
<feature type="transmembrane region" description="Helical" evidence="1">
    <location>
        <begin position="692"/>
        <end position="713"/>
    </location>
</feature>
<protein>
    <recommendedName>
        <fullName evidence="3">Major facilitator superfamily (MFS) profile domain-containing protein</fullName>
    </recommendedName>
</protein>
<dbReference type="HOGENOM" id="CLU_289022_0_0_1"/>
<name>W9NWV0_FUSOX</name>
<dbReference type="SUPFAM" id="SSF103473">
    <property type="entry name" value="MFS general substrate transporter"/>
    <property type="match status" value="1"/>
</dbReference>
<dbReference type="OrthoDB" id="3061561at2759"/>
<keyword evidence="1" id="KW-0812">Transmembrane</keyword>
<gene>
    <name evidence="2" type="ORF">FOVG_11544</name>
</gene>
<evidence type="ECO:0000313" key="2">
    <source>
        <dbReference type="EMBL" id="EXA37283.1"/>
    </source>
</evidence>
<dbReference type="InterPro" id="IPR036259">
    <property type="entry name" value="MFS_trans_sf"/>
</dbReference>
<dbReference type="EMBL" id="JH650975">
    <property type="protein sequence ID" value="EXA37283.1"/>
    <property type="molecule type" value="Genomic_DNA"/>
</dbReference>
<proteinExistence type="predicted"/>
<dbReference type="PANTHER" id="PTHR35043">
    <property type="entry name" value="TRANSCRIPTION FACTOR DOMAIN-CONTAINING PROTEIN"/>
    <property type="match status" value="1"/>
</dbReference>
<dbReference type="Proteomes" id="UP000030751">
    <property type="component" value="Unassembled WGS sequence"/>
</dbReference>
<keyword evidence="1" id="KW-0472">Membrane</keyword>
<feature type="transmembrane region" description="Helical" evidence="1">
    <location>
        <begin position="1007"/>
        <end position="1026"/>
    </location>
</feature>
<reference evidence="2" key="2">
    <citation type="submission" date="2012-05" db="EMBL/GenBank/DDBJ databases">
        <title>Annotation of the Genome Sequence of Fusarium oxysporum HDV247.</title>
        <authorList>
            <consortium name="The Broad Institute Genomics Platform"/>
            <person name="Ma L.-J."/>
            <person name="Corby-Kistler H."/>
            <person name="Broz K."/>
            <person name="Gale L.R."/>
            <person name="Jonkers W."/>
            <person name="O'Donnell K."/>
            <person name="Ploetz R."/>
            <person name="Steinberg C."/>
            <person name="Schwartz D.C."/>
            <person name="VanEtten H."/>
            <person name="Zhou S."/>
            <person name="Young S.K."/>
            <person name="Zeng Q."/>
            <person name="Gargeya S."/>
            <person name="Fitzgerald M."/>
            <person name="Abouelleil A."/>
            <person name="Alvarado L."/>
            <person name="Chapman S.B."/>
            <person name="Gainer-Dewar J."/>
            <person name="Goldberg J."/>
            <person name="Griggs A."/>
            <person name="Gujja S."/>
            <person name="Hansen M."/>
            <person name="Howarth C."/>
            <person name="Imamovic A."/>
            <person name="Ireland A."/>
            <person name="Larimer J."/>
            <person name="McCowan C."/>
            <person name="Murphy C."/>
            <person name="Pearson M."/>
            <person name="Poon T.W."/>
            <person name="Priest M."/>
            <person name="Roberts A."/>
            <person name="Saif S."/>
            <person name="Shea T."/>
            <person name="Sykes S."/>
            <person name="Wortman J."/>
            <person name="Nusbaum C."/>
            <person name="Birren B."/>
        </authorList>
    </citation>
    <scope>NUCLEOTIDE SEQUENCE</scope>
    <source>
        <strain evidence="2">HDV247</strain>
    </source>
</reference>
<evidence type="ECO:0008006" key="3">
    <source>
        <dbReference type="Google" id="ProtNLM"/>
    </source>
</evidence>
<evidence type="ECO:0000256" key="1">
    <source>
        <dbReference type="SAM" id="Phobius"/>
    </source>
</evidence>